<comment type="caution">
    <text evidence="3">The sequence shown here is derived from an EMBL/GenBank/DDBJ whole genome shotgun (WGS) entry which is preliminary data.</text>
</comment>
<evidence type="ECO:0000313" key="3">
    <source>
        <dbReference type="EMBL" id="KAH7300464.1"/>
    </source>
</evidence>
<protein>
    <recommendedName>
        <fullName evidence="2">RING-type domain-containing protein</fullName>
    </recommendedName>
</protein>
<dbReference type="InterPro" id="IPR001841">
    <property type="entry name" value="Znf_RING"/>
</dbReference>
<dbReference type="PANTHER" id="PTHR31150:SF32">
    <property type="entry name" value="RING_U-BOX SUPERFAMILY PROTEIN"/>
    <property type="match status" value="1"/>
</dbReference>
<keyword evidence="1" id="KW-0863">Zinc-finger</keyword>
<feature type="domain" description="RING-type" evidence="2">
    <location>
        <begin position="176"/>
        <end position="234"/>
    </location>
</feature>
<organism evidence="3 4">
    <name type="scientific">Ceratopteris richardii</name>
    <name type="common">Triangle waterfern</name>
    <dbReference type="NCBI Taxonomy" id="49495"/>
    <lineage>
        <taxon>Eukaryota</taxon>
        <taxon>Viridiplantae</taxon>
        <taxon>Streptophyta</taxon>
        <taxon>Embryophyta</taxon>
        <taxon>Tracheophyta</taxon>
        <taxon>Polypodiopsida</taxon>
        <taxon>Polypodiidae</taxon>
        <taxon>Polypodiales</taxon>
        <taxon>Pteridineae</taxon>
        <taxon>Pteridaceae</taxon>
        <taxon>Parkerioideae</taxon>
        <taxon>Ceratopteris</taxon>
    </lineage>
</organism>
<keyword evidence="1" id="KW-0862">Zinc</keyword>
<evidence type="ECO:0000259" key="2">
    <source>
        <dbReference type="PROSITE" id="PS50089"/>
    </source>
</evidence>
<dbReference type="GO" id="GO:0008270">
    <property type="term" value="F:zinc ion binding"/>
    <property type="evidence" value="ECO:0007669"/>
    <property type="project" value="UniProtKB-KW"/>
</dbReference>
<dbReference type="InterPro" id="IPR013083">
    <property type="entry name" value="Znf_RING/FYVE/PHD"/>
</dbReference>
<proteinExistence type="predicted"/>
<name>A0A8T2RXM5_CERRI</name>
<dbReference type="Proteomes" id="UP000825935">
    <property type="component" value="Chromosome 24"/>
</dbReference>
<dbReference type="EMBL" id="CM035429">
    <property type="protein sequence ID" value="KAH7300464.1"/>
    <property type="molecule type" value="Genomic_DNA"/>
</dbReference>
<evidence type="ECO:0000256" key="1">
    <source>
        <dbReference type="PROSITE-ProRule" id="PRU00175"/>
    </source>
</evidence>
<reference evidence="3" key="1">
    <citation type="submission" date="2021-08" db="EMBL/GenBank/DDBJ databases">
        <title>WGS assembly of Ceratopteris richardii.</title>
        <authorList>
            <person name="Marchant D.B."/>
            <person name="Chen G."/>
            <person name="Jenkins J."/>
            <person name="Shu S."/>
            <person name="Leebens-Mack J."/>
            <person name="Grimwood J."/>
            <person name="Schmutz J."/>
            <person name="Soltis P."/>
            <person name="Soltis D."/>
            <person name="Chen Z.-H."/>
        </authorList>
    </citation>
    <scope>NUCLEOTIDE SEQUENCE</scope>
    <source>
        <strain evidence="3">Whitten #5841</strain>
        <tissue evidence="3">Leaf</tissue>
    </source>
</reference>
<dbReference type="PROSITE" id="PS50089">
    <property type="entry name" value="ZF_RING_2"/>
    <property type="match status" value="1"/>
</dbReference>
<evidence type="ECO:0000313" key="4">
    <source>
        <dbReference type="Proteomes" id="UP000825935"/>
    </source>
</evidence>
<dbReference type="PANTHER" id="PTHR31150">
    <property type="entry name" value="EXPRESSED PROTEIN"/>
    <property type="match status" value="1"/>
</dbReference>
<keyword evidence="1" id="KW-0479">Metal-binding</keyword>
<accession>A0A8T2RXM5</accession>
<sequence length="320" mass="35361">MMVVHIISLGQLEAYLSRRVSDSSSSSCRFLKDTGAEPLHHPFSSFNRSFRKHCLSKFGSKQLFGQFKSDGISCMGSGGRRNQALIFENELAFHESGNQSQGDGKQPLTLSELVASSTTEVLRCSDVNGTSQSSWTLDENGMNSSMSLPFERIRANFLQSLEEDNVSELGTALEKCGLCSQDLMQQSPWTSKGYAGNNDLPVVSVLACGHIFHADCLERSLLEYSKADPPCPECIHLEKAAVNSFFMSFGHVKHTIAPFRKHFVGCFRGKSKSWANKVGENMARFPRSLSERQRGLLSRSLSKLQAPLQAKPRKVSAPNN</sequence>
<dbReference type="SMART" id="SM00184">
    <property type="entry name" value="RING"/>
    <property type="match status" value="1"/>
</dbReference>
<gene>
    <name evidence="3" type="ORF">KP509_24G063700</name>
</gene>
<dbReference type="OrthoDB" id="1900223at2759"/>
<dbReference type="SUPFAM" id="SSF57850">
    <property type="entry name" value="RING/U-box"/>
    <property type="match status" value="1"/>
</dbReference>
<dbReference type="Gene3D" id="3.30.40.10">
    <property type="entry name" value="Zinc/RING finger domain, C3HC4 (zinc finger)"/>
    <property type="match status" value="1"/>
</dbReference>
<dbReference type="AlphaFoldDB" id="A0A8T2RXM5"/>
<keyword evidence="4" id="KW-1185">Reference proteome</keyword>